<dbReference type="KEGG" id="cfon:HZU75_03610"/>
<dbReference type="EMBL" id="CP058952">
    <property type="protein sequence ID" value="QLI80689.1"/>
    <property type="molecule type" value="Genomic_DNA"/>
</dbReference>
<name>A0A7D5ZF34_9NEIS</name>
<proteinExistence type="predicted"/>
<feature type="signal peptide" evidence="1">
    <location>
        <begin position="1"/>
        <end position="24"/>
    </location>
</feature>
<evidence type="ECO:0000256" key="1">
    <source>
        <dbReference type="SAM" id="SignalP"/>
    </source>
</evidence>
<organism evidence="3 4">
    <name type="scientific">Chitinibacter fontanus</name>
    <dbReference type="NCBI Taxonomy" id="1737446"/>
    <lineage>
        <taxon>Bacteria</taxon>
        <taxon>Pseudomonadati</taxon>
        <taxon>Pseudomonadota</taxon>
        <taxon>Betaproteobacteria</taxon>
        <taxon>Neisseriales</taxon>
        <taxon>Chitinibacteraceae</taxon>
        <taxon>Chitinibacter</taxon>
    </lineage>
</organism>
<evidence type="ECO:0000259" key="2">
    <source>
        <dbReference type="Pfam" id="PF13590"/>
    </source>
</evidence>
<sequence>MSPRALFGVFVLAILAGCASPSFVATVSVRHQLPAGVLKASAPVASGAAAVAAAMAKPKAFAFERSASQAQSLAYQQYETELAQHLVEQGLIWQRDPKAADWLVRFDYQIDDGKNKSYQQPIWGTIGYSVSYQRVISGGSVVFIPRYYPETGIVGSQTVNETIYTREVFVDILDRKTLDKGEFAKLYEGRARNRSENDELDTAVPWLIRSLFKPFPGPSGVSREVRMPMTTPTP</sequence>
<dbReference type="Proteomes" id="UP000510822">
    <property type="component" value="Chromosome"/>
</dbReference>
<dbReference type="Gene3D" id="3.30.160.670">
    <property type="match status" value="1"/>
</dbReference>
<keyword evidence="4" id="KW-1185">Reference proteome</keyword>
<accession>A0A7D5ZF34</accession>
<dbReference type="PROSITE" id="PS51257">
    <property type="entry name" value="PROKAR_LIPOPROTEIN"/>
    <property type="match status" value="1"/>
</dbReference>
<dbReference type="Pfam" id="PF13590">
    <property type="entry name" value="DUF4136"/>
    <property type="match status" value="1"/>
</dbReference>
<evidence type="ECO:0000313" key="3">
    <source>
        <dbReference type="EMBL" id="QLI80689.1"/>
    </source>
</evidence>
<reference evidence="3 4" key="1">
    <citation type="journal article" date="2016" name="Int. J. Syst. Evol. Microbiol.">
        <title>Chitinibacter fontanus sp. nov., isolated from a spring.</title>
        <authorList>
            <person name="Sheu S.Y."/>
            <person name="Li Y.S."/>
            <person name="Young C.C."/>
            <person name="Chen W.M."/>
        </authorList>
    </citation>
    <scope>NUCLEOTIDE SEQUENCE [LARGE SCALE GENOMIC DNA]</scope>
    <source>
        <strain evidence="3 4">STM-7</strain>
    </source>
</reference>
<protein>
    <submittedName>
        <fullName evidence="3">DUF4136 domain-containing protein</fullName>
    </submittedName>
</protein>
<keyword evidence="1" id="KW-0732">Signal</keyword>
<feature type="chain" id="PRO_5028971112" evidence="1">
    <location>
        <begin position="25"/>
        <end position="234"/>
    </location>
</feature>
<dbReference type="InterPro" id="IPR025411">
    <property type="entry name" value="DUF4136"/>
</dbReference>
<evidence type="ECO:0000313" key="4">
    <source>
        <dbReference type="Proteomes" id="UP000510822"/>
    </source>
</evidence>
<gene>
    <name evidence="3" type="ORF">HZU75_03610</name>
</gene>
<feature type="domain" description="DUF4136" evidence="2">
    <location>
        <begin position="54"/>
        <end position="217"/>
    </location>
</feature>
<dbReference type="RefSeq" id="WP_180307826.1">
    <property type="nucleotide sequence ID" value="NZ_CP058952.1"/>
</dbReference>
<dbReference type="AlphaFoldDB" id="A0A7D5ZF34"/>